<dbReference type="InterPro" id="IPR036282">
    <property type="entry name" value="Glutathione-S-Trfase_C_sf"/>
</dbReference>
<name>A0A850H586_9SPHN</name>
<keyword evidence="4" id="KW-1185">Reference proteome</keyword>
<sequence length="375" mass="42334">MTRGVTDPIILYGLPHSLYSGRARIYLRKQGIAYREVAPSDPRFASVIVPQIGRAIIPVIELPDGTVVQDTVDIIDHFEAQGQRYPAYPSSAVLRTLLHLFELYAVFGLTRHAMHYRWSYLGEQERFLRDQFGVGGDSQRTEATMARMNSYLPMLGVTEATIPAIEDSYHRLLQNLENHFTRFPYLLGFQPSIGDYAMFGPLFAHLGRDPVPLGIMQREAPKVFRWTERMHAPNLDMLEYGKDEAAYASIDELQDTLGPLLRQIADEIVPGLMDRLAALEEHVSRGAAVPGEPVTDKPHRRIIGTVATRFMDAEYEGGVQPYTFLLWQRLLDAAGGDEDTRALFASCGLKKLVDTRLPVRVERKDHIEVWGKLAD</sequence>
<evidence type="ECO:0000313" key="3">
    <source>
        <dbReference type="EMBL" id="NVD44285.1"/>
    </source>
</evidence>
<evidence type="ECO:0000259" key="2">
    <source>
        <dbReference type="Pfam" id="PF13417"/>
    </source>
</evidence>
<dbReference type="Gene3D" id="3.40.30.10">
    <property type="entry name" value="Glutaredoxin"/>
    <property type="match status" value="1"/>
</dbReference>
<dbReference type="Pfam" id="PF00043">
    <property type="entry name" value="GST_C"/>
    <property type="match status" value="1"/>
</dbReference>
<dbReference type="Gene3D" id="1.20.1050.10">
    <property type="match status" value="1"/>
</dbReference>
<dbReference type="SUPFAM" id="SSF47616">
    <property type="entry name" value="GST C-terminal domain-like"/>
    <property type="match status" value="1"/>
</dbReference>
<comment type="caution">
    <text evidence="3">The sequence shown here is derived from an EMBL/GenBank/DDBJ whole genome shotgun (WGS) entry which is preliminary data.</text>
</comment>
<evidence type="ECO:0000259" key="1">
    <source>
        <dbReference type="Pfam" id="PF00043"/>
    </source>
</evidence>
<organism evidence="3 4">
    <name type="scientific">Qipengyuania atrilutea</name>
    <dbReference type="NCBI Taxonomy" id="2744473"/>
    <lineage>
        <taxon>Bacteria</taxon>
        <taxon>Pseudomonadati</taxon>
        <taxon>Pseudomonadota</taxon>
        <taxon>Alphaproteobacteria</taxon>
        <taxon>Sphingomonadales</taxon>
        <taxon>Erythrobacteraceae</taxon>
        <taxon>Qipengyuania</taxon>
    </lineage>
</organism>
<dbReference type="InterPro" id="IPR004046">
    <property type="entry name" value="GST_C"/>
</dbReference>
<dbReference type="GO" id="GO:0016740">
    <property type="term" value="F:transferase activity"/>
    <property type="evidence" value="ECO:0007669"/>
    <property type="project" value="UniProtKB-KW"/>
</dbReference>
<dbReference type="SUPFAM" id="SSF52833">
    <property type="entry name" value="Thioredoxin-like"/>
    <property type="match status" value="1"/>
</dbReference>
<dbReference type="Proteomes" id="UP000561438">
    <property type="component" value="Unassembled WGS sequence"/>
</dbReference>
<accession>A0A850H586</accession>
<dbReference type="CDD" id="cd00299">
    <property type="entry name" value="GST_C_family"/>
    <property type="match status" value="1"/>
</dbReference>
<gene>
    <name evidence="3" type="ORF">HUV48_04545</name>
</gene>
<keyword evidence="3" id="KW-0808">Transferase</keyword>
<feature type="domain" description="GST N-terminal" evidence="2">
    <location>
        <begin position="11"/>
        <end position="81"/>
    </location>
</feature>
<dbReference type="AlphaFoldDB" id="A0A850H586"/>
<dbReference type="Pfam" id="PF13417">
    <property type="entry name" value="GST_N_3"/>
    <property type="match status" value="1"/>
</dbReference>
<evidence type="ECO:0000313" key="4">
    <source>
        <dbReference type="Proteomes" id="UP000561438"/>
    </source>
</evidence>
<dbReference type="EMBL" id="JABWGV010000001">
    <property type="protein sequence ID" value="NVD44285.1"/>
    <property type="molecule type" value="Genomic_DNA"/>
</dbReference>
<dbReference type="InterPro" id="IPR004045">
    <property type="entry name" value="Glutathione_S-Trfase_N"/>
</dbReference>
<feature type="domain" description="Glutathione S-transferase C-terminal" evidence="1">
    <location>
        <begin position="166"/>
        <end position="231"/>
    </location>
</feature>
<reference evidence="3 4" key="1">
    <citation type="submission" date="2020-06" db="EMBL/GenBank/DDBJ databases">
        <title>Altererythrobacter sp. HHU K3-1.</title>
        <authorList>
            <person name="Zhang D."/>
            <person name="Xue H."/>
        </authorList>
    </citation>
    <scope>NUCLEOTIDE SEQUENCE [LARGE SCALE GENOMIC DNA]</scope>
    <source>
        <strain evidence="3 4">HHU K3-1</strain>
    </source>
</reference>
<proteinExistence type="predicted"/>
<dbReference type="InterPro" id="IPR036249">
    <property type="entry name" value="Thioredoxin-like_sf"/>
</dbReference>
<dbReference type="RefSeq" id="WP_176266536.1">
    <property type="nucleotide sequence ID" value="NZ_JABWGV010000001.1"/>
</dbReference>
<protein>
    <submittedName>
        <fullName evidence="3">Glutathione S-transferase family protein</fullName>
    </submittedName>
</protein>